<feature type="transmembrane region" description="Helical" evidence="6">
    <location>
        <begin position="93"/>
        <end position="113"/>
    </location>
</feature>
<evidence type="ECO:0000256" key="2">
    <source>
        <dbReference type="ARBA" id="ARBA00022692"/>
    </source>
</evidence>
<organism evidence="8 9">
    <name type="scientific">Chrysophaeum taylorii</name>
    <dbReference type="NCBI Taxonomy" id="2483200"/>
    <lineage>
        <taxon>Eukaryota</taxon>
        <taxon>Sar</taxon>
        <taxon>Stramenopiles</taxon>
        <taxon>Ochrophyta</taxon>
        <taxon>Pelagophyceae</taxon>
        <taxon>Pelagomonadales</taxon>
        <taxon>Pelagomonadaceae</taxon>
        <taxon>Chrysophaeum</taxon>
    </lineage>
</organism>
<dbReference type="Gene3D" id="1.10.287.70">
    <property type="match status" value="1"/>
</dbReference>
<reference evidence="8" key="1">
    <citation type="submission" date="2023-01" db="EMBL/GenBank/DDBJ databases">
        <title>Metagenome sequencing of chrysophaentin producing Chrysophaeum taylorii.</title>
        <authorList>
            <person name="Davison J."/>
            <person name="Bewley C."/>
        </authorList>
    </citation>
    <scope>NUCLEOTIDE SEQUENCE</scope>
    <source>
        <strain evidence="8">NIES-1699</strain>
    </source>
</reference>
<dbReference type="GO" id="GO:0005249">
    <property type="term" value="F:voltage-gated potassium channel activity"/>
    <property type="evidence" value="ECO:0007669"/>
    <property type="project" value="InterPro"/>
</dbReference>
<keyword evidence="2 6" id="KW-0812">Transmembrane</keyword>
<evidence type="ECO:0000313" key="8">
    <source>
        <dbReference type="EMBL" id="KAJ8611729.1"/>
    </source>
</evidence>
<dbReference type="Proteomes" id="UP001230188">
    <property type="component" value="Unassembled WGS sequence"/>
</dbReference>
<feature type="transmembrane region" description="Helical" evidence="6">
    <location>
        <begin position="242"/>
        <end position="263"/>
    </location>
</feature>
<dbReference type="PANTHER" id="PTHR10217">
    <property type="entry name" value="VOLTAGE AND LIGAND GATED POTASSIUM CHANNEL"/>
    <property type="match status" value="1"/>
</dbReference>
<gene>
    <name evidence="8" type="ORF">CTAYLR_009202</name>
</gene>
<dbReference type="SUPFAM" id="SSF51206">
    <property type="entry name" value="cAMP-binding domain-like"/>
    <property type="match status" value="1"/>
</dbReference>
<feature type="region of interest" description="Disordered" evidence="5">
    <location>
        <begin position="687"/>
        <end position="749"/>
    </location>
</feature>
<dbReference type="InterPro" id="IPR003938">
    <property type="entry name" value="K_chnl_volt-dep_EAG/ELK/ERG"/>
</dbReference>
<comment type="subcellular location">
    <subcellularLocation>
        <location evidence="1">Membrane</location>
        <topology evidence="1">Multi-pass membrane protein</topology>
    </subcellularLocation>
</comment>
<name>A0AAD7UN43_9STRA</name>
<comment type="caution">
    <text evidence="8">The sequence shown here is derived from an EMBL/GenBank/DDBJ whole genome shotgun (WGS) entry which is preliminary data.</text>
</comment>
<evidence type="ECO:0000256" key="5">
    <source>
        <dbReference type="SAM" id="MobiDB-lite"/>
    </source>
</evidence>
<dbReference type="InterPro" id="IPR005821">
    <property type="entry name" value="Ion_trans_dom"/>
</dbReference>
<evidence type="ECO:0000313" key="9">
    <source>
        <dbReference type="Proteomes" id="UP001230188"/>
    </source>
</evidence>
<evidence type="ECO:0000256" key="1">
    <source>
        <dbReference type="ARBA" id="ARBA00004141"/>
    </source>
</evidence>
<keyword evidence="4 6" id="KW-0472">Membrane</keyword>
<dbReference type="AlphaFoldDB" id="A0AAD7UN43"/>
<dbReference type="PANTHER" id="PTHR10217:SF435">
    <property type="entry name" value="POTASSIUM VOLTAGE-GATED CHANNEL PROTEIN EAG"/>
    <property type="match status" value="1"/>
</dbReference>
<dbReference type="Pfam" id="PF00520">
    <property type="entry name" value="Ion_trans"/>
    <property type="match status" value="1"/>
</dbReference>
<dbReference type="GO" id="GO:0042391">
    <property type="term" value="P:regulation of membrane potential"/>
    <property type="evidence" value="ECO:0007669"/>
    <property type="project" value="TreeGrafter"/>
</dbReference>
<sequence length="815" mass="91615">MRRRPELALERTASMRRRAMFSPLTPMVQRATSELHHDGQWPPTGDHLTIRRKSWRVRPPRKPQKQLAENQVTFPATTGVLNPHAGWRVKWDLVLLALILYVLIVTPFELSFVSEFPVEKLGRPKTRVYRKHIALYSLNRIVDALFVVDLVMEFNTAFFDAKRGEWVVDHGKIAKRYAKSWLTLDVLGILPYDMLPGLTRRAGYLRLVRLVRLMKMLRVFKNPRIMARVGKRITLRAGTQAIIKYVLVLFLIFHWAACALRLIDEIILEGAEDCDRVGDATCPNVAITRWHVGVWGQYTSAVEFAVATLNSDMRSENLSEAIFSIGIGVVGCYTLAFLVGDLCNVITNLQPVRNDFRLTLDSLNDYLDEQHMPTETRTKLREYMIFSETVFRENYYRGLLSRLSPGLKLVVAQFTLSRVVKGLPFFQYALTNTACPMRANRTRVIVQPPSPGTRGYRAAVVTSFGSDLLAFDLRYDDTGELETKVSADRLGLLEEDGSRTSILRPERKLAAILHERDEFVVTLASMLETQLFMPRDTIVHASLSLNTHMYVVHSGRCLVFGRNSVREVLTSIEIKGIDEVIGDDICMLTVGPKRPIPRHYTAIVAALTQVHVLSGRRFVDVVNSGSFPIFAHHVRVYGCYQHVKRSIIRLARLDHMIDHEYKAAASSSSFPPAATAATAAGGGGHNNRAWVASLRSPTSGGNGEPATLNRKTRGRRRQPAQNIIDAAESDHEDESSRFWPVPETPEVPPRFVSDPTSIIDALAFFIVHGLLAKPPDQRKAYLAAHPAIATHLKSLHDEIRRVGTPTSLDSSLAAK</sequence>
<evidence type="ECO:0000259" key="7">
    <source>
        <dbReference type="Pfam" id="PF00520"/>
    </source>
</evidence>
<keyword evidence="9" id="KW-1185">Reference proteome</keyword>
<dbReference type="PRINTS" id="PR01463">
    <property type="entry name" value="EAGCHANLFMLY"/>
</dbReference>
<protein>
    <recommendedName>
        <fullName evidence="7">Ion transport domain-containing protein</fullName>
    </recommendedName>
</protein>
<evidence type="ECO:0000256" key="4">
    <source>
        <dbReference type="ARBA" id="ARBA00023136"/>
    </source>
</evidence>
<evidence type="ECO:0000256" key="3">
    <source>
        <dbReference type="ARBA" id="ARBA00022989"/>
    </source>
</evidence>
<dbReference type="InterPro" id="IPR050818">
    <property type="entry name" value="KCNH_animal-type"/>
</dbReference>
<dbReference type="GO" id="GO:0005886">
    <property type="term" value="C:plasma membrane"/>
    <property type="evidence" value="ECO:0007669"/>
    <property type="project" value="TreeGrafter"/>
</dbReference>
<evidence type="ECO:0000256" key="6">
    <source>
        <dbReference type="SAM" id="Phobius"/>
    </source>
</evidence>
<dbReference type="InterPro" id="IPR018490">
    <property type="entry name" value="cNMP-bd_dom_sf"/>
</dbReference>
<dbReference type="EMBL" id="JAQMWT010000065">
    <property type="protein sequence ID" value="KAJ8611729.1"/>
    <property type="molecule type" value="Genomic_DNA"/>
</dbReference>
<dbReference type="InterPro" id="IPR014710">
    <property type="entry name" value="RmlC-like_jellyroll"/>
</dbReference>
<accession>A0AAD7UN43</accession>
<proteinExistence type="predicted"/>
<dbReference type="Gene3D" id="2.60.120.10">
    <property type="entry name" value="Jelly Rolls"/>
    <property type="match status" value="1"/>
</dbReference>
<dbReference type="SUPFAM" id="SSF81324">
    <property type="entry name" value="Voltage-gated potassium channels"/>
    <property type="match status" value="1"/>
</dbReference>
<feature type="domain" description="Ion transport" evidence="7">
    <location>
        <begin position="91"/>
        <end position="268"/>
    </location>
</feature>
<keyword evidence="3 6" id="KW-1133">Transmembrane helix</keyword>